<name>A0ABN7PEG9_TIMPD</name>
<feature type="compositionally biased region" description="Polar residues" evidence="1">
    <location>
        <begin position="96"/>
        <end position="108"/>
    </location>
</feature>
<gene>
    <name evidence="2" type="ORF">TPAB3V08_LOCUS10895</name>
</gene>
<feature type="non-terminal residue" evidence="2">
    <location>
        <position position="108"/>
    </location>
</feature>
<proteinExistence type="predicted"/>
<keyword evidence="3" id="KW-1185">Reference proteome</keyword>
<sequence length="108" mass="11306">MATEAGLVFNKAADSCDYARNVICKIKGASKAEGGPSTKAPPITAATRGIEQLEKQLQAQEKNSAGAPGGISKSLYERVLSRNVNRNNNDRGPTVLSRSTTVSPDAST</sequence>
<evidence type="ECO:0000256" key="1">
    <source>
        <dbReference type="SAM" id="MobiDB-lite"/>
    </source>
</evidence>
<protein>
    <submittedName>
        <fullName evidence="2">Uncharacterized protein</fullName>
    </submittedName>
</protein>
<evidence type="ECO:0000313" key="3">
    <source>
        <dbReference type="Proteomes" id="UP001153148"/>
    </source>
</evidence>
<accession>A0ABN7PEG9</accession>
<dbReference type="EMBL" id="CAJPIN010030281">
    <property type="protein sequence ID" value="CAG2063948.1"/>
    <property type="molecule type" value="Genomic_DNA"/>
</dbReference>
<organism evidence="2 3">
    <name type="scientific">Timema podura</name>
    <name type="common">Walking stick</name>
    <dbReference type="NCBI Taxonomy" id="61482"/>
    <lineage>
        <taxon>Eukaryota</taxon>
        <taxon>Metazoa</taxon>
        <taxon>Ecdysozoa</taxon>
        <taxon>Arthropoda</taxon>
        <taxon>Hexapoda</taxon>
        <taxon>Insecta</taxon>
        <taxon>Pterygota</taxon>
        <taxon>Neoptera</taxon>
        <taxon>Polyneoptera</taxon>
        <taxon>Phasmatodea</taxon>
        <taxon>Timematodea</taxon>
        <taxon>Timematoidea</taxon>
        <taxon>Timematidae</taxon>
        <taxon>Timema</taxon>
    </lineage>
</organism>
<reference evidence="2" key="1">
    <citation type="submission" date="2021-03" db="EMBL/GenBank/DDBJ databases">
        <authorList>
            <person name="Tran Van P."/>
        </authorList>
    </citation>
    <scope>NUCLEOTIDE SEQUENCE</scope>
</reference>
<evidence type="ECO:0000313" key="2">
    <source>
        <dbReference type="EMBL" id="CAG2063948.1"/>
    </source>
</evidence>
<comment type="caution">
    <text evidence="2">The sequence shown here is derived from an EMBL/GenBank/DDBJ whole genome shotgun (WGS) entry which is preliminary data.</text>
</comment>
<dbReference type="Proteomes" id="UP001153148">
    <property type="component" value="Unassembled WGS sequence"/>
</dbReference>
<feature type="compositionally biased region" description="Low complexity" evidence="1">
    <location>
        <begin position="82"/>
        <end position="91"/>
    </location>
</feature>
<feature type="region of interest" description="Disordered" evidence="1">
    <location>
        <begin position="82"/>
        <end position="108"/>
    </location>
</feature>